<proteinExistence type="predicted"/>
<accession>A0A2V3VF08</accession>
<reference evidence="2 3" key="1">
    <citation type="submission" date="2018-05" db="EMBL/GenBank/DDBJ databases">
        <title>Genomic Encyclopedia of Type Strains, Phase IV (KMG-IV): sequencing the most valuable type-strain genomes for metagenomic binning, comparative biology and taxonomic classification.</title>
        <authorList>
            <person name="Goeker M."/>
        </authorList>
    </citation>
    <scope>NUCLEOTIDE SEQUENCE [LARGE SCALE GENOMIC DNA]</scope>
    <source>
        <strain evidence="2 3">DSM 3183</strain>
    </source>
</reference>
<dbReference type="RefSeq" id="WP_110298942.1">
    <property type="nucleotide sequence ID" value="NZ_QJJM01000007.1"/>
</dbReference>
<keyword evidence="3" id="KW-1185">Reference proteome</keyword>
<dbReference type="PANTHER" id="PTHR36558:SF1">
    <property type="entry name" value="RESTRICTION ENDONUCLEASE DOMAIN-CONTAINING PROTEIN-RELATED"/>
    <property type="match status" value="1"/>
</dbReference>
<keyword evidence="2" id="KW-0255">Endonuclease</keyword>
<evidence type="ECO:0000313" key="2">
    <source>
        <dbReference type="EMBL" id="PXW75209.1"/>
    </source>
</evidence>
<protein>
    <submittedName>
        <fullName evidence="2">Uma2 family endonuclease</fullName>
    </submittedName>
</protein>
<keyword evidence="2" id="KW-0540">Nuclease</keyword>
<dbReference type="PANTHER" id="PTHR36558">
    <property type="entry name" value="GLR1098 PROTEIN"/>
    <property type="match status" value="1"/>
</dbReference>
<dbReference type="GO" id="GO:0004519">
    <property type="term" value="F:endonuclease activity"/>
    <property type="evidence" value="ECO:0007669"/>
    <property type="project" value="UniProtKB-KW"/>
</dbReference>
<dbReference type="InterPro" id="IPR012296">
    <property type="entry name" value="Nuclease_put_TT1808"/>
</dbReference>
<gene>
    <name evidence="2" type="ORF">C7451_107179</name>
</gene>
<dbReference type="EMBL" id="QJJM01000007">
    <property type="protein sequence ID" value="PXW75209.1"/>
    <property type="molecule type" value="Genomic_DNA"/>
</dbReference>
<comment type="caution">
    <text evidence="2">The sequence shown here is derived from an EMBL/GenBank/DDBJ whole genome shotgun (WGS) entry which is preliminary data.</text>
</comment>
<name>A0A2V3VF08_9SPHN</name>
<dbReference type="InterPro" id="IPR008538">
    <property type="entry name" value="Uma2"/>
</dbReference>
<dbReference type="Proteomes" id="UP000248014">
    <property type="component" value="Unassembled WGS sequence"/>
</dbReference>
<sequence>MATSPRPGLITAAQFLEIDFGPDIKAELDNGVIRVVRSMAGGSYRNSRIQMNIGAILWTALKGSKCHVHGSDMAILIDDYSVRYPDLSVFCGKQDKAFDEIKAANDPVMIVEILSPSTALLDQGLKLDEYRAIPSVLAVLLVDPKAECVRVLSRTGPNAWTDEMHGDRKAISISGLSIELSLTDIFAR</sequence>
<dbReference type="CDD" id="cd06260">
    <property type="entry name" value="DUF820-like"/>
    <property type="match status" value="1"/>
</dbReference>
<evidence type="ECO:0000259" key="1">
    <source>
        <dbReference type="Pfam" id="PF05685"/>
    </source>
</evidence>
<evidence type="ECO:0000313" key="3">
    <source>
        <dbReference type="Proteomes" id="UP000248014"/>
    </source>
</evidence>
<dbReference type="Pfam" id="PF05685">
    <property type="entry name" value="Uma2"/>
    <property type="match status" value="1"/>
</dbReference>
<organism evidence="2 3">
    <name type="scientific">Blastomonas natatoria</name>
    <dbReference type="NCBI Taxonomy" id="34015"/>
    <lineage>
        <taxon>Bacteria</taxon>
        <taxon>Pseudomonadati</taxon>
        <taxon>Pseudomonadota</taxon>
        <taxon>Alphaproteobacteria</taxon>
        <taxon>Sphingomonadales</taxon>
        <taxon>Sphingomonadaceae</taxon>
        <taxon>Blastomonas</taxon>
    </lineage>
</organism>
<dbReference type="OrthoDB" id="155284at2"/>
<dbReference type="AlphaFoldDB" id="A0A2V3VF08"/>
<dbReference type="SUPFAM" id="SSF52980">
    <property type="entry name" value="Restriction endonuclease-like"/>
    <property type="match status" value="1"/>
</dbReference>
<feature type="domain" description="Putative restriction endonuclease" evidence="1">
    <location>
        <begin position="13"/>
        <end position="176"/>
    </location>
</feature>
<keyword evidence="2" id="KW-0378">Hydrolase</keyword>
<dbReference type="Gene3D" id="3.90.1570.10">
    <property type="entry name" value="tt1808, chain A"/>
    <property type="match status" value="1"/>
</dbReference>
<dbReference type="InterPro" id="IPR011335">
    <property type="entry name" value="Restrct_endonuc-II-like"/>
</dbReference>